<feature type="compositionally biased region" description="Polar residues" evidence="1">
    <location>
        <begin position="262"/>
        <end position="277"/>
    </location>
</feature>
<feature type="chain" id="PRO_5045634402" evidence="2">
    <location>
        <begin position="27"/>
        <end position="497"/>
    </location>
</feature>
<feature type="signal peptide" evidence="2">
    <location>
        <begin position="1"/>
        <end position="26"/>
    </location>
</feature>
<dbReference type="EMBL" id="JBFMKM010000012">
    <property type="protein sequence ID" value="KAL1301929.1"/>
    <property type="molecule type" value="Genomic_DNA"/>
</dbReference>
<evidence type="ECO:0000256" key="1">
    <source>
        <dbReference type="SAM" id="MobiDB-lite"/>
    </source>
</evidence>
<feature type="compositionally biased region" description="Polar residues" evidence="1">
    <location>
        <begin position="288"/>
        <end position="305"/>
    </location>
</feature>
<dbReference type="GeneID" id="95976092"/>
<keyword evidence="4" id="KW-1185">Reference proteome</keyword>
<evidence type="ECO:0000313" key="4">
    <source>
        <dbReference type="Proteomes" id="UP001562354"/>
    </source>
</evidence>
<name>A0ABR3P732_9PEZI</name>
<organism evidence="3 4">
    <name type="scientific">Neodothiora populina</name>
    <dbReference type="NCBI Taxonomy" id="2781224"/>
    <lineage>
        <taxon>Eukaryota</taxon>
        <taxon>Fungi</taxon>
        <taxon>Dikarya</taxon>
        <taxon>Ascomycota</taxon>
        <taxon>Pezizomycotina</taxon>
        <taxon>Dothideomycetes</taxon>
        <taxon>Dothideomycetidae</taxon>
        <taxon>Dothideales</taxon>
        <taxon>Dothioraceae</taxon>
        <taxon>Neodothiora</taxon>
    </lineage>
</organism>
<reference evidence="3 4" key="1">
    <citation type="submission" date="2024-07" db="EMBL/GenBank/DDBJ databases">
        <title>Draft sequence of the Neodothiora populina.</title>
        <authorList>
            <person name="Drown D.D."/>
            <person name="Schuette U.S."/>
            <person name="Buechlein A.B."/>
            <person name="Rusch D.R."/>
            <person name="Winton L.W."/>
            <person name="Adams G.A."/>
        </authorList>
    </citation>
    <scope>NUCLEOTIDE SEQUENCE [LARGE SCALE GENOMIC DNA]</scope>
    <source>
        <strain evidence="3 4">CPC 39397</strain>
    </source>
</reference>
<sequence length="497" mass="54621">MPSRNRGAAAAAAAAAWLLRGTPVLAQPDRCAFQCDSDSHALVDLLVKYNKSSSQGMVNLRTQLHLQGFDAIQSLSLVLRPENIVTMALEPHNTVLSPDKMKSIFTDALPAGDQVSTLSISLRSPGGVLCPMSSSTLFPKPVHESRLRAFTKLCASTSISIYFGSNHISEGERQDLHNFINSIQNSALTSCPIDLRRLQGGKGAQEVDWRLLGLADAATPSPEAPPPYWQQSQSQPERKRLREACSSSPSPEKRPVKKILQHTPSLGSPTEPNTPSIRGSLERDENSRASTKASASPCSDAHTINTPNLSSLLRNIIRSELRDLVDTTLPDTVRAVIKEELLSHNLLQTETVYKAIDIQLGDRLKPLVEENLPPLIMPAIEAALDGVFQTVEDEQAIAHVDLQETVEDARLELVQARDDGIHAIEATAQENLDDFTAEVEAVSESYFASIEEKHRECLDAREKCRLFHKQCRKLSKERESAACQWHDPSVSTRAQSI</sequence>
<keyword evidence="2" id="KW-0732">Signal</keyword>
<evidence type="ECO:0000313" key="3">
    <source>
        <dbReference type="EMBL" id="KAL1301929.1"/>
    </source>
</evidence>
<proteinExistence type="predicted"/>
<protein>
    <submittedName>
        <fullName evidence="3">Uncharacterized protein</fullName>
    </submittedName>
</protein>
<gene>
    <name evidence="3" type="ORF">AAFC00_002390</name>
</gene>
<feature type="region of interest" description="Disordered" evidence="1">
    <location>
        <begin position="220"/>
        <end position="305"/>
    </location>
</feature>
<evidence type="ECO:0000256" key="2">
    <source>
        <dbReference type="SAM" id="SignalP"/>
    </source>
</evidence>
<dbReference type="RefSeq" id="XP_069198205.1">
    <property type="nucleotide sequence ID" value="XM_069341697.1"/>
</dbReference>
<dbReference type="Proteomes" id="UP001562354">
    <property type="component" value="Unassembled WGS sequence"/>
</dbReference>
<accession>A0ABR3P732</accession>
<comment type="caution">
    <text evidence="3">The sequence shown here is derived from an EMBL/GenBank/DDBJ whole genome shotgun (WGS) entry which is preliminary data.</text>
</comment>